<dbReference type="Proteomes" id="UP000032180">
    <property type="component" value="Chromosome 1"/>
</dbReference>
<dbReference type="eggNOG" id="ENOG502R53S">
    <property type="taxonomic scope" value="Eukaryota"/>
</dbReference>
<reference evidence="1 2" key="1">
    <citation type="submission" date="2012-08" db="EMBL/GenBank/DDBJ databases">
        <title>Oryza genome evolution.</title>
        <authorList>
            <person name="Wing R.A."/>
        </authorList>
    </citation>
    <scope>NUCLEOTIDE SEQUENCE</scope>
</reference>
<protein>
    <submittedName>
        <fullName evidence="1">Uncharacterized protein</fullName>
    </submittedName>
</protein>
<dbReference type="AlphaFoldDB" id="A0A0D9VAA5"/>
<reference evidence="2" key="2">
    <citation type="submission" date="2013-12" db="EMBL/GenBank/DDBJ databases">
        <authorList>
            <person name="Yu Y."/>
            <person name="Lee S."/>
            <person name="de Baynast K."/>
            <person name="Wissotski M."/>
            <person name="Liu L."/>
            <person name="Talag J."/>
            <person name="Goicoechea J."/>
            <person name="Angelova A."/>
            <person name="Jetty R."/>
            <person name="Kudrna D."/>
            <person name="Golser W."/>
            <person name="Rivera L."/>
            <person name="Zhang J."/>
            <person name="Wing R."/>
        </authorList>
    </citation>
    <scope>NUCLEOTIDE SEQUENCE</scope>
</reference>
<keyword evidence="2" id="KW-1185">Reference proteome</keyword>
<organism evidence="1 2">
    <name type="scientific">Leersia perrieri</name>
    <dbReference type="NCBI Taxonomy" id="77586"/>
    <lineage>
        <taxon>Eukaryota</taxon>
        <taxon>Viridiplantae</taxon>
        <taxon>Streptophyta</taxon>
        <taxon>Embryophyta</taxon>
        <taxon>Tracheophyta</taxon>
        <taxon>Spermatophyta</taxon>
        <taxon>Magnoliopsida</taxon>
        <taxon>Liliopsida</taxon>
        <taxon>Poales</taxon>
        <taxon>Poaceae</taxon>
        <taxon>BOP clade</taxon>
        <taxon>Oryzoideae</taxon>
        <taxon>Oryzeae</taxon>
        <taxon>Oryzinae</taxon>
        <taxon>Leersia</taxon>
    </lineage>
</organism>
<dbReference type="PANTHER" id="PTHR34480">
    <property type="entry name" value="OS01G0967800 PROTEIN-RELATED"/>
    <property type="match status" value="1"/>
</dbReference>
<dbReference type="PANTHER" id="PTHR34480:SF14">
    <property type="entry name" value="OS01G0967800 PROTEIN"/>
    <property type="match status" value="1"/>
</dbReference>
<dbReference type="HOGENOM" id="CLU_944474_0_0_1"/>
<evidence type="ECO:0000313" key="2">
    <source>
        <dbReference type="Proteomes" id="UP000032180"/>
    </source>
</evidence>
<name>A0A0D9VAA5_9ORYZ</name>
<reference evidence="1" key="3">
    <citation type="submission" date="2015-04" db="UniProtKB">
        <authorList>
            <consortium name="EnsemblPlants"/>
        </authorList>
    </citation>
    <scope>IDENTIFICATION</scope>
</reference>
<accession>A0A0D9VAA5</accession>
<sequence length="295" mass="34637">MDLDKTARRDDSEQADKVVHVIDHEGEQGLGQIEGLDWDEAMLEKEMDTLFKRYTGLPDTDDDEAWALMDDQQLKDMELRFALCRIKAHKILNGEVVSDAELIKIYPPDILEENGYFRWLEHDFECGPLLVCLFAWVVISKHLINTEMTVNDEYLHWDLYHNTRSTLKSDQEFVYFWETLSSKTEEYLWSVKFDKTWCEDFACLYFEIWKLVAKQKMSLKDALDQVKEKFMRSMCRSDLEAEFDSDRQFSPGPVTNQYNTYVAEIDEHARCGRTVQRSLHKSGRSGGNTKKQADH</sequence>
<dbReference type="EnsemblPlants" id="LPERR01G38380.1">
    <property type="protein sequence ID" value="LPERR01G38380.1"/>
    <property type="gene ID" value="LPERR01G38380"/>
</dbReference>
<dbReference type="Gramene" id="LPERR01G38380.1">
    <property type="protein sequence ID" value="LPERR01G38380.1"/>
    <property type="gene ID" value="LPERR01G38380"/>
</dbReference>
<proteinExistence type="predicted"/>
<evidence type="ECO:0000313" key="1">
    <source>
        <dbReference type="EnsemblPlants" id="LPERR01G38380.1"/>
    </source>
</evidence>